<evidence type="ECO:0000256" key="7">
    <source>
        <dbReference type="ARBA" id="ARBA00023136"/>
    </source>
</evidence>
<dbReference type="Proteomes" id="UP000008461">
    <property type="component" value="Chromosome"/>
</dbReference>
<evidence type="ECO:0000256" key="2">
    <source>
        <dbReference type="ARBA" id="ARBA00004141"/>
    </source>
</evidence>
<dbReference type="GO" id="GO:0022857">
    <property type="term" value="F:transmembrane transporter activity"/>
    <property type="evidence" value="ECO:0007669"/>
    <property type="project" value="InterPro"/>
</dbReference>
<dbReference type="STRING" id="760192.Halhy_4780"/>
<feature type="transmembrane region" description="Helical" evidence="8">
    <location>
        <begin position="12"/>
        <end position="31"/>
    </location>
</feature>
<evidence type="ECO:0000256" key="5">
    <source>
        <dbReference type="ARBA" id="ARBA00022692"/>
    </source>
</evidence>
<dbReference type="InterPro" id="IPR005829">
    <property type="entry name" value="Sugar_transporter_CS"/>
</dbReference>
<gene>
    <name evidence="10" type="ordered locus">Halhy_4780</name>
</gene>
<dbReference type="PROSITE" id="PS00216">
    <property type="entry name" value="SUGAR_TRANSPORT_1"/>
    <property type="match status" value="1"/>
</dbReference>
<evidence type="ECO:0000256" key="8">
    <source>
        <dbReference type="SAM" id="Phobius"/>
    </source>
</evidence>
<dbReference type="Gene3D" id="1.20.1250.20">
    <property type="entry name" value="MFS general substrate transporter like domains"/>
    <property type="match status" value="1"/>
</dbReference>
<organism evidence="10 11">
    <name type="scientific">Haliscomenobacter hydrossis (strain ATCC 27775 / DSM 1100 / LMG 10767 / O)</name>
    <dbReference type="NCBI Taxonomy" id="760192"/>
    <lineage>
        <taxon>Bacteria</taxon>
        <taxon>Pseudomonadati</taxon>
        <taxon>Bacteroidota</taxon>
        <taxon>Saprospiria</taxon>
        <taxon>Saprospirales</taxon>
        <taxon>Haliscomenobacteraceae</taxon>
        <taxon>Haliscomenobacter</taxon>
    </lineage>
</organism>
<dbReference type="PROSITE" id="PS50850">
    <property type="entry name" value="MFS"/>
    <property type="match status" value="1"/>
</dbReference>
<feature type="domain" description="Major facilitator superfamily (MFS) profile" evidence="9">
    <location>
        <begin position="9"/>
        <end position="404"/>
    </location>
</feature>
<comment type="subcellular location">
    <subcellularLocation>
        <location evidence="2">Membrane</location>
        <topology evidence="2">Multi-pass membrane protein</topology>
    </subcellularLocation>
</comment>
<evidence type="ECO:0000313" key="11">
    <source>
        <dbReference type="Proteomes" id="UP000008461"/>
    </source>
</evidence>
<evidence type="ECO:0000256" key="3">
    <source>
        <dbReference type="ARBA" id="ARBA00007520"/>
    </source>
</evidence>
<accession>F4KXV5</accession>
<keyword evidence="7 8" id="KW-0472">Membrane</keyword>
<keyword evidence="4" id="KW-0813">Transport</keyword>
<dbReference type="InterPro" id="IPR020846">
    <property type="entry name" value="MFS_dom"/>
</dbReference>
<dbReference type="CDD" id="cd17388">
    <property type="entry name" value="MFS_TetA"/>
    <property type="match status" value="1"/>
</dbReference>
<feature type="transmembrane region" description="Helical" evidence="8">
    <location>
        <begin position="80"/>
        <end position="99"/>
    </location>
</feature>
<dbReference type="KEGG" id="hhy:Halhy_4780"/>
<sequence>MSEKRQGSALTFIFITMLIDVIGLGIIIPVMPKLIMELSGEGLSSAARYGGWMVFAYAAMQFFFSPILGGLSDQYGRRPILLFSLFGFGIDYIILGFAPTIGWLFFGRVVAGITGASFTAAGAYIADVSPPEKRAQNFGLIGAAFGLGFILGPVLGGFLGTYGARVPFFVSAGLALLNWLYGYFILPESLKVENRRKFEWSRSNPINSLLNLRRYPIVLGLVFPNVLIMIAGFATQTTWTYYCMDKFSWTEKMVGLSLGFVGVMAALVQGGLTRALIPRLGNYRSISFGLLLYSIGFVLYALADQGWMMFAITVIASLGGIAMPALQGVMSNQVPMNEQGELRGALTSVMSLTSVVGPLIMTNLFAYFTSSAAPIQLPGAPFWMGALLIFLSWLWIIQSLKGLKI</sequence>
<dbReference type="AlphaFoldDB" id="F4KXV5"/>
<dbReference type="eggNOG" id="COG2814">
    <property type="taxonomic scope" value="Bacteria"/>
</dbReference>
<dbReference type="PANTHER" id="PTHR23504:SF15">
    <property type="entry name" value="MAJOR FACILITATOR SUPERFAMILY (MFS) PROFILE DOMAIN-CONTAINING PROTEIN"/>
    <property type="match status" value="1"/>
</dbReference>
<keyword evidence="11" id="KW-1185">Reference proteome</keyword>
<dbReference type="RefSeq" id="WP_013767152.1">
    <property type="nucleotide sequence ID" value="NC_015510.1"/>
</dbReference>
<feature type="transmembrane region" description="Helical" evidence="8">
    <location>
        <begin position="380"/>
        <end position="397"/>
    </location>
</feature>
<protein>
    <submittedName>
        <fullName evidence="10">Major facilitator superfamily MFS_1</fullName>
    </submittedName>
</protein>
<dbReference type="PANTHER" id="PTHR23504">
    <property type="entry name" value="MAJOR FACILITATOR SUPERFAMILY DOMAIN-CONTAINING PROTEIN 10"/>
    <property type="match status" value="1"/>
</dbReference>
<evidence type="ECO:0000256" key="4">
    <source>
        <dbReference type="ARBA" id="ARBA00022448"/>
    </source>
</evidence>
<evidence type="ECO:0000313" key="10">
    <source>
        <dbReference type="EMBL" id="AEE52614.1"/>
    </source>
</evidence>
<dbReference type="SUPFAM" id="SSF103473">
    <property type="entry name" value="MFS general substrate transporter"/>
    <property type="match status" value="1"/>
</dbReference>
<feature type="transmembrane region" description="Helical" evidence="8">
    <location>
        <begin position="105"/>
        <end position="126"/>
    </location>
</feature>
<dbReference type="GO" id="GO:0016020">
    <property type="term" value="C:membrane"/>
    <property type="evidence" value="ECO:0007669"/>
    <property type="project" value="UniProtKB-SubCell"/>
</dbReference>
<feature type="transmembrane region" description="Helical" evidence="8">
    <location>
        <begin position="342"/>
        <end position="368"/>
    </location>
</feature>
<feature type="transmembrane region" description="Helical" evidence="8">
    <location>
        <begin position="166"/>
        <end position="186"/>
    </location>
</feature>
<feature type="transmembrane region" description="Helical" evidence="8">
    <location>
        <begin position="309"/>
        <end position="330"/>
    </location>
</feature>
<dbReference type="EMBL" id="CP002691">
    <property type="protein sequence ID" value="AEE52614.1"/>
    <property type="molecule type" value="Genomic_DNA"/>
</dbReference>
<dbReference type="InterPro" id="IPR011701">
    <property type="entry name" value="MFS"/>
</dbReference>
<name>F4KXV5_HALH1</name>
<feature type="transmembrane region" description="Helical" evidence="8">
    <location>
        <begin position="215"/>
        <end position="234"/>
    </location>
</feature>
<dbReference type="HOGENOM" id="CLU_001265_10_11_10"/>
<dbReference type="OrthoDB" id="9793283at2"/>
<comment type="similarity">
    <text evidence="3">Belongs to the major facilitator superfamily. TCR/Tet family.</text>
</comment>
<proteinExistence type="inferred from homology"/>
<feature type="transmembrane region" description="Helical" evidence="8">
    <location>
        <begin position="285"/>
        <end position="303"/>
    </location>
</feature>
<dbReference type="InterPro" id="IPR036259">
    <property type="entry name" value="MFS_trans_sf"/>
</dbReference>
<evidence type="ECO:0000256" key="1">
    <source>
        <dbReference type="ARBA" id="ARBA00003279"/>
    </source>
</evidence>
<keyword evidence="5 8" id="KW-0812">Transmembrane</keyword>
<feature type="transmembrane region" description="Helical" evidence="8">
    <location>
        <begin position="138"/>
        <end position="160"/>
    </location>
</feature>
<feature type="transmembrane region" description="Helical" evidence="8">
    <location>
        <begin position="254"/>
        <end position="273"/>
    </location>
</feature>
<comment type="function">
    <text evidence="1">Resistance to tetracycline by an active tetracycline efflux. This is an energy-dependent process that decreases the accumulation of the antibiotic in whole cells. This protein functions as a metal-tetracycline/H(+) antiporter.</text>
</comment>
<reference evidence="10 11" key="1">
    <citation type="journal article" date="2011" name="Stand. Genomic Sci.">
        <title>Complete genome sequence of Haliscomenobacter hydrossis type strain (O).</title>
        <authorList>
            <consortium name="US DOE Joint Genome Institute (JGI-PGF)"/>
            <person name="Daligault H."/>
            <person name="Lapidus A."/>
            <person name="Zeytun A."/>
            <person name="Nolan M."/>
            <person name="Lucas S."/>
            <person name="Del Rio T.G."/>
            <person name="Tice H."/>
            <person name="Cheng J.F."/>
            <person name="Tapia R."/>
            <person name="Han C."/>
            <person name="Goodwin L."/>
            <person name="Pitluck S."/>
            <person name="Liolios K."/>
            <person name="Pagani I."/>
            <person name="Ivanova N."/>
            <person name="Huntemann M."/>
            <person name="Mavromatis K."/>
            <person name="Mikhailova N."/>
            <person name="Pati A."/>
            <person name="Chen A."/>
            <person name="Palaniappan K."/>
            <person name="Land M."/>
            <person name="Hauser L."/>
            <person name="Brambilla E.M."/>
            <person name="Rohde M."/>
            <person name="Verbarg S."/>
            <person name="Goker M."/>
            <person name="Bristow J."/>
            <person name="Eisen J.A."/>
            <person name="Markowitz V."/>
            <person name="Hugenholtz P."/>
            <person name="Kyrpides N.C."/>
            <person name="Klenk H.P."/>
            <person name="Woyke T."/>
        </authorList>
    </citation>
    <scope>NUCLEOTIDE SEQUENCE [LARGE SCALE GENOMIC DNA]</scope>
    <source>
        <strain evidence="11">ATCC 27775 / DSM 1100 / LMG 10767 / O</strain>
    </source>
</reference>
<dbReference type="PRINTS" id="PR01035">
    <property type="entry name" value="TCRTETA"/>
</dbReference>
<dbReference type="InterPro" id="IPR001958">
    <property type="entry name" value="Tet-R_TetA/multi-R_MdtG-like"/>
</dbReference>
<reference key="2">
    <citation type="submission" date="2011-04" db="EMBL/GenBank/DDBJ databases">
        <title>Complete sequence of chromosome of Haliscomenobacter hydrossis DSM 1100.</title>
        <authorList>
            <consortium name="US DOE Joint Genome Institute (JGI-PGF)"/>
            <person name="Lucas S."/>
            <person name="Han J."/>
            <person name="Lapidus A."/>
            <person name="Bruce D."/>
            <person name="Goodwin L."/>
            <person name="Pitluck S."/>
            <person name="Peters L."/>
            <person name="Kyrpides N."/>
            <person name="Mavromatis K."/>
            <person name="Ivanova N."/>
            <person name="Ovchinnikova G."/>
            <person name="Pagani I."/>
            <person name="Daligault H."/>
            <person name="Detter J.C."/>
            <person name="Han C."/>
            <person name="Land M."/>
            <person name="Hauser L."/>
            <person name="Markowitz V."/>
            <person name="Cheng J.-F."/>
            <person name="Hugenholtz P."/>
            <person name="Woyke T."/>
            <person name="Wu D."/>
            <person name="Verbarg S."/>
            <person name="Frueling A."/>
            <person name="Brambilla E."/>
            <person name="Klenk H.-P."/>
            <person name="Eisen J.A."/>
        </authorList>
    </citation>
    <scope>NUCLEOTIDE SEQUENCE</scope>
    <source>
        <strain>DSM 1100</strain>
    </source>
</reference>
<evidence type="ECO:0000259" key="9">
    <source>
        <dbReference type="PROSITE" id="PS50850"/>
    </source>
</evidence>
<keyword evidence="6 8" id="KW-1133">Transmembrane helix</keyword>
<dbReference type="Pfam" id="PF07690">
    <property type="entry name" value="MFS_1"/>
    <property type="match status" value="1"/>
</dbReference>
<feature type="transmembrane region" description="Helical" evidence="8">
    <location>
        <begin position="51"/>
        <end position="68"/>
    </location>
</feature>
<evidence type="ECO:0000256" key="6">
    <source>
        <dbReference type="ARBA" id="ARBA00022989"/>
    </source>
</evidence>